<feature type="region of interest" description="Disordered" evidence="1">
    <location>
        <begin position="24"/>
        <end position="63"/>
    </location>
</feature>
<name>A0AAV9J094_CYACA</name>
<keyword evidence="3" id="KW-1185">Reference proteome</keyword>
<evidence type="ECO:0000313" key="3">
    <source>
        <dbReference type="Proteomes" id="UP001301350"/>
    </source>
</evidence>
<evidence type="ECO:0000313" key="2">
    <source>
        <dbReference type="EMBL" id="KAK4538003.1"/>
    </source>
</evidence>
<accession>A0AAV9J094</accession>
<dbReference type="Proteomes" id="UP001301350">
    <property type="component" value="Unassembled WGS sequence"/>
</dbReference>
<organism evidence="2 3">
    <name type="scientific">Cyanidium caldarium</name>
    <name type="common">Red alga</name>
    <dbReference type="NCBI Taxonomy" id="2771"/>
    <lineage>
        <taxon>Eukaryota</taxon>
        <taxon>Rhodophyta</taxon>
        <taxon>Bangiophyceae</taxon>
        <taxon>Cyanidiales</taxon>
        <taxon>Cyanidiaceae</taxon>
        <taxon>Cyanidium</taxon>
    </lineage>
</organism>
<comment type="caution">
    <text evidence="2">The sequence shown here is derived from an EMBL/GenBank/DDBJ whole genome shotgun (WGS) entry which is preliminary data.</text>
</comment>
<protein>
    <submittedName>
        <fullName evidence="2">Uncharacterized protein</fullName>
    </submittedName>
</protein>
<dbReference type="AlphaFoldDB" id="A0AAV9J094"/>
<evidence type="ECO:0000256" key="1">
    <source>
        <dbReference type="SAM" id="MobiDB-lite"/>
    </source>
</evidence>
<gene>
    <name evidence="2" type="ORF">CDCA_CDCA15G4028</name>
</gene>
<reference evidence="2 3" key="1">
    <citation type="submission" date="2022-07" db="EMBL/GenBank/DDBJ databases">
        <title>Genome-wide signatures of adaptation to extreme environments.</title>
        <authorList>
            <person name="Cho C.H."/>
            <person name="Yoon H.S."/>
        </authorList>
    </citation>
    <scope>NUCLEOTIDE SEQUENCE [LARGE SCALE GENOMIC DNA]</scope>
    <source>
        <strain evidence="2 3">DBV 063 E5</strain>
    </source>
</reference>
<feature type="compositionally biased region" description="Basic and acidic residues" evidence="1">
    <location>
        <begin position="27"/>
        <end position="37"/>
    </location>
</feature>
<sequence>MARTAPRARLPIRHARHPRSLFLCAQRDAHDHTPSWRERHRSAGRSDGLAGGNNADDSVHDPPMFDEAAARAAELLELLEGLRAFRKRIIHDTETLAKELKHPAPDVDRALRNHPDIRKIDESIHKLEAELSILGQGTGDL</sequence>
<proteinExistence type="predicted"/>
<dbReference type="EMBL" id="JANCYW010000015">
    <property type="protein sequence ID" value="KAK4538003.1"/>
    <property type="molecule type" value="Genomic_DNA"/>
</dbReference>